<dbReference type="InterPro" id="IPR001509">
    <property type="entry name" value="Epimerase_deHydtase"/>
</dbReference>
<evidence type="ECO:0000259" key="3">
    <source>
        <dbReference type="Pfam" id="PF01370"/>
    </source>
</evidence>
<feature type="domain" description="NAD-dependent epimerase/dehydratase" evidence="3">
    <location>
        <begin position="4"/>
        <end position="237"/>
    </location>
</feature>
<dbReference type="Proteomes" id="UP000319555">
    <property type="component" value="Unassembled WGS sequence"/>
</dbReference>
<reference evidence="4 5" key="1">
    <citation type="submission" date="2017-05" db="EMBL/GenBank/DDBJ databases">
        <authorList>
            <person name="Varghese N."/>
            <person name="Submissions S."/>
        </authorList>
    </citation>
    <scope>NUCLEOTIDE SEQUENCE [LARGE SCALE GENOMIC DNA]</scope>
    <source>
        <strain evidence="4 5">DSM 28009</strain>
    </source>
</reference>
<dbReference type="OrthoDB" id="9779041at2"/>
<accession>A0A521CP02</accession>
<dbReference type="PANTHER" id="PTHR43000">
    <property type="entry name" value="DTDP-D-GLUCOSE 4,6-DEHYDRATASE-RELATED"/>
    <property type="match status" value="1"/>
</dbReference>
<dbReference type="Gene3D" id="3.40.50.720">
    <property type="entry name" value="NAD(P)-binding Rossmann-like Domain"/>
    <property type="match status" value="1"/>
</dbReference>
<comment type="similarity">
    <text evidence="2">Belongs to the NAD(P)-dependent epimerase/dehydratase family.</text>
</comment>
<evidence type="ECO:0000256" key="1">
    <source>
        <dbReference type="ARBA" id="ARBA00005125"/>
    </source>
</evidence>
<dbReference type="RefSeq" id="WP_142636231.1">
    <property type="nucleotide sequence ID" value="NZ_FXTE01000003.1"/>
</dbReference>
<dbReference type="SUPFAM" id="SSF51735">
    <property type="entry name" value="NAD(P)-binding Rossmann-fold domains"/>
    <property type="match status" value="1"/>
</dbReference>
<name>A0A521CP02_9RHOB</name>
<sequence length="315" mass="33970">MTRVLITGASGFIGSHLARACLVRGDEVAVLTRPGSSLDRLQGASGIRVFTDGYSDVAAIKRVANAFRPQVVLHTAAQTKFAETDDLADLNASILQNLSTLVAILSALAICDQPPDAFVRTGSIAEYGDIKLPYVETSRENPRNSYGASLVAGTQYIEMAQPRLPFKAVTARLALTYGPGQSEDFFIPHAIGRLLRKAPVFLHRPHDRRDLIHIDDIVEALLLIADAPDKAGSVINVVTGDAPDMAAVARELQVLTGAAPDMVSSAPPKYDPILLVSDPSQMAERYGWSAKIALREGLERTVQWTKQSQQAEMNA</sequence>
<comment type="pathway">
    <text evidence="1">Bacterial outer membrane biogenesis; LPS O-antigen biosynthesis.</text>
</comment>
<dbReference type="InterPro" id="IPR036291">
    <property type="entry name" value="NAD(P)-bd_dom_sf"/>
</dbReference>
<gene>
    <name evidence="4" type="ORF">SAMN06265380_103131</name>
</gene>
<dbReference type="EMBL" id="FXTE01000003">
    <property type="protein sequence ID" value="SMO61184.1"/>
    <property type="molecule type" value="Genomic_DNA"/>
</dbReference>
<dbReference type="AlphaFoldDB" id="A0A521CP02"/>
<keyword evidence="5" id="KW-1185">Reference proteome</keyword>
<protein>
    <submittedName>
        <fullName evidence="4">UDP-glucose 4-epimerase</fullName>
    </submittedName>
</protein>
<evidence type="ECO:0000313" key="5">
    <source>
        <dbReference type="Proteomes" id="UP000319555"/>
    </source>
</evidence>
<evidence type="ECO:0000313" key="4">
    <source>
        <dbReference type="EMBL" id="SMO61184.1"/>
    </source>
</evidence>
<proteinExistence type="inferred from homology"/>
<organism evidence="4 5">
    <name type="scientific">Ruegeria faecimaris</name>
    <dbReference type="NCBI Taxonomy" id="686389"/>
    <lineage>
        <taxon>Bacteria</taxon>
        <taxon>Pseudomonadati</taxon>
        <taxon>Pseudomonadota</taxon>
        <taxon>Alphaproteobacteria</taxon>
        <taxon>Rhodobacterales</taxon>
        <taxon>Roseobacteraceae</taxon>
        <taxon>Ruegeria</taxon>
    </lineage>
</organism>
<evidence type="ECO:0000256" key="2">
    <source>
        <dbReference type="ARBA" id="ARBA00007637"/>
    </source>
</evidence>
<dbReference type="Pfam" id="PF01370">
    <property type="entry name" value="Epimerase"/>
    <property type="match status" value="1"/>
</dbReference>